<protein>
    <submittedName>
        <fullName evidence="1">Uncharacterized protein</fullName>
    </submittedName>
</protein>
<dbReference type="AlphaFoldDB" id="A0AAV7S7F2"/>
<keyword evidence="2" id="KW-1185">Reference proteome</keyword>
<sequence>MYARRVTFGGVRQLRPEQAHELGGLECRRAGRSSEPEKINIYQMFSRAPEDPLPRVEHTQEVGMTISCPAACLSFEVSGTDSVSSCRPQLPA</sequence>
<evidence type="ECO:0000313" key="2">
    <source>
        <dbReference type="Proteomes" id="UP001066276"/>
    </source>
</evidence>
<accession>A0AAV7S7F2</accession>
<proteinExistence type="predicted"/>
<reference evidence="1" key="1">
    <citation type="journal article" date="2022" name="bioRxiv">
        <title>Sequencing and chromosome-scale assembly of the giantPleurodeles waltlgenome.</title>
        <authorList>
            <person name="Brown T."/>
            <person name="Elewa A."/>
            <person name="Iarovenko S."/>
            <person name="Subramanian E."/>
            <person name="Araus A.J."/>
            <person name="Petzold A."/>
            <person name="Susuki M."/>
            <person name="Suzuki K.-i.T."/>
            <person name="Hayashi T."/>
            <person name="Toyoda A."/>
            <person name="Oliveira C."/>
            <person name="Osipova E."/>
            <person name="Leigh N.D."/>
            <person name="Simon A."/>
            <person name="Yun M.H."/>
        </authorList>
    </citation>
    <scope>NUCLEOTIDE SEQUENCE</scope>
    <source>
        <strain evidence="1">20211129_DDA</strain>
        <tissue evidence="1">Liver</tissue>
    </source>
</reference>
<dbReference type="Proteomes" id="UP001066276">
    <property type="component" value="Chromosome 4_2"/>
</dbReference>
<gene>
    <name evidence="1" type="ORF">NDU88_000411</name>
</gene>
<comment type="caution">
    <text evidence="1">The sequence shown here is derived from an EMBL/GenBank/DDBJ whole genome shotgun (WGS) entry which is preliminary data.</text>
</comment>
<evidence type="ECO:0000313" key="1">
    <source>
        <dbReference type="EMBL" id="KAJ1159907.1"/>
    </source>
</evidence>
<name>A0AAV7S7F2_PLEWA</name>
<dbReference type="EMBL" id="JANPWB010000008">
    <property type="protein sequence ID" value="KAJ1159907.1"/>
    <property type="molecule type" value="Genomic_DNA"/>
</dbReference>
<organism evidence="1 2">
    <name type="scientific">Pleurodeles waltl</name>
    <name type="common">Iberian ribbed newt</name>
    <dbReference type="NCBI Taxonomy" id="8319"/>
    <lineage>
        <taxon>Eukaryota</taxon>
        <taxon>Metazoa</taxon>
        <taxon>Chordata</taxon>
        <taxon>Craniata</taxon>
        <taxon>Vertebrata</taxon>
        <taxon>Euteleostomi</taxon>
        <taxon>Amphibia</taxon>
        <taxon>Batrachia</taxon>
        <taxon>Caudata</taxon>
        <taxon>Salamandroidea</taxon>
        <taxon>Salamandridae</taxon>
        <taxon>Pleurodelinae</taxon>
        <taxon>Pleurodeles</taxon>
    </lineage>
</organism>